<sequence length="1077" mass="126650">MRKSRLSLTKPFSLRESTNFSGRNILQRHRHIGSSLNTDNKEINETELQDEMEVESDNYHNEKNNDDDISIRENNDYYSEADNYISEENNDNYGKEADDYDEEADDNHIEDDDDNYGEEDDYNDENVYYDDDDNGDNIIDDNDNYEEKIVDSSIDSDHMSNINGSFAPYFENLTSALLFCWVQKHNISTNAYNDLVEILQHQKFEVKDVVKNIRRFRQWRNRLPLMPIRTRSIKINLKKTPSTSKGTKLCYYLSIRDIIQNILNNPLLYDKLYFGPGIEAEEKKEYWHGDLWAESPLFGQEKITINREIYYPNEFIIYKENGKRRFGRIRSIVSINDELQIKIQRICTYYELPNNFHSNVRSITSESQLWLIDQHLEEGSIIANTYEIIKKVDITIVRDSTIITNSLFIKEILYKNNGHWKLRDVTLDYMHLCEYSTLSSPPSPYNNLRILKIFIDIYYDDFGTYRNTYHSLGGVYIQLGNMPFEMRKHLRNHFVLGFVPFGGCFKDFIHPFIKDMKQLEKGILMNVQGRDCWIIAGLGCITADLPQGNDLTGVKRHNAIRGCRTCLAKENATDITLDIASISRYHHITNIQFKNIFTALTLEERNNIAKEYGLQTSLPIFDQLQWERHLQSPQDIYHIIAGKTLKLLKLTITMLSPEGERNFIREWKSFEYPKQWSKLPNPISHLESFMMSDRIRLGMVMPFILNRSLTINCLKQQEMDKLQRRIKLNRNQVINAIIKCWAIVAKCSQLTFKISLTIDDRIELERYLKKEREVLVELFDDFVGLPNLHASYHLSRHVRTFGTLVNTAVGMKEMVHRIFKNKVPHTNCKNIEFDLLKYYTTLQAIRHLSDGGIDPRNLQHSVEFTNLFQDFSHLFKDWFIMESSETDNKEFKVCSPSSYFRNIILRKPVSVRNTNIGIDTVSFRTDLALAYESFGYNSSLINKTCNFYEYASYIQDMHNAEVQCHLSIDDVVTIQVADYGESYAVIKGIFKHKSNDGYLYPFIYVDWFEDICKNHDKLECPIFVLRHDDTYCKIFPLTVIEKVQKVHFVHDCNSRCKDNHNLENKHYLRNDFFFKAI</sequence>
<evidence type="ECO:0000313" key="3">
    <source>
        <dbReference type="Proteomes" id="UP000234323"/>
    </source>
</evidence>
<organism evidence="2 3">
    <name type="scientific">Rhizophagus irregularis</name>
    <dbReference type="NCBI Taxonomy" id="588596"/>
    <lineage>
        <taxon>Eukaryota</taxon>
        <taxon>Fungi</taxon>
        <taxon>Fungi incertae sedis</taxon>
        <taxon>Mucoromycota</taxon>
        <taxon>Glomeromycotina</taxon>
        <taxon>Glomeromycetes</taxon>
        <taxon>Glomerales</taxon>
        <taxon>Glomeraceae</taxon>
        <taxon>Rhizophagus</taxon>
    </lineage>
</organism>
<evidence type="ECO:0008006" key="4">
    <source>
        <dbReference type="Google" id="ProtNLM"/>
    </source>
</evidence>
<reference evidence="2 3" key="1">
    <citation type="submission" date="2015-10" db="EMBL/GenBank/DDBJ databases">
        <title>Genome analyses suggest a sexual origin of heterokaryosis in a supposedly ancient asexual fungus.</title>
        <authorList>
            <person name="Ropars J."/>
            <person name="Sedzielewska K."/>
            <person name="Noel J."/>
            <person name="Charron P."/>
            <person name="Farinelli L."/>
            <person name="Marton T."/>
            <person name="Kruger M."/>
            <person name="Pelin A."/>
            <person name="Brachmann A."/>
            <person name="Corradi N."/>
        </authorList>
    </citation>
    <scope>NUCLEOTIDE SEQUENCE [LARGE SCALE GENOMIC DNA]</scope>
    <source>
        <strain evidence="2 3">A4</strain>
    </source>
</reference>
<dbReference type="VEuPathDB" id="FungiDB:RhiirA1_475233"/>
<feature type="compositionally biased region" description="Acidic residues" evidence="1">
    <location>
        <begin position="98"/>
        <end position="142"/>
    </location>
</feature>
<dbReference type="Proteomes" id="UP000234323">
    <property type="component" value="Unassembled WGS sequence"/>
</dbReference>
<dbReference type="VEuPathDB" id="FungiDB:RhiirFUN_007762"/>
<dbReference type="VEuPathDB" id="FungiDB:RhiirFUN_011265"/>
<proteinExistence type="predicted"/>
<dbReference type="VEuPathDB" id="FungiDB:FUN_024529"/>
<dbReference type="VEuPathDB" id="FungiDB:RhiirFUN_023581"/>
<dbReference type="VEuPathDB" id="FungiDB:FUN_004248"/>
<dbReference type="AlphaFoldDB" id="A0A2I1HGL7"/>
<gene>
    <name evidence="2" type="ORF">RhiirA4_479560</name>
</gene>
<evidence type="ECO:0000313" key="2">
    <source>
        <dbReference type="EMBL" id="PKY58021.1"/>
    </source>
</evidence>
<keyword evidence="3" id="KW-1185">Reference proteome</keyword>
<feature type="region of interest" description="Disordered" evidence="1">
    <location>
        <begin position="52"/>
        <end position="72"/>
    </location>
</feature>
<dbReference type="VEuPathDB" id="FungiDB:RhiirA1_471516"/>
<feature type="compositionally biased region" description="Basic and acidic residues" evidence="1">
    <location>
        <begin position="57"/>
        <end position="72"/>
    </location>
</feature>
<evidence type="ECO:0000256" key="1">
    <source>
        <dbReference type="SAM" id="MobiDB-lite"/>
    </source>
</evidence>
<name>A0A2I1HGL7_9GLOM</name>
<protein>
    <recommendedName>
        <fullName evidence="4">BAH domain-containing protein</fullName>
    </recommendedName>
</protein>
<feature type="region of interest" description="Disordered" evidence="1">
    <location>
        <begin position="84"/>
        <end position="142"/>
    </location>
</feature>
<accession>A0A2I1HGL7</accession>
<dbReference type="VEuPathDB" id="FungiDB:RhiirA1_471515"/>
<comment type="caution">
    <text evidence="2">The sequence shown here is derived from an EMBL/GenBank/DDBJ whole genome shotgun (WGS) entry which is preliminary data.</text>
</comment>
<dbReference type="EMBL" id="LLXI01002810">
    <property type="protein sequence ID" value="PKY58021.1"/>
    <property type="molecule type" value="Genomic_DNA"/>
</dbReference>